<proteinExistence type="predicted"/>
<evidence type="ECO:0000313" key="1">
    <source>
        <dbReference type="EMBL" id="MBA0821026.1"/>
    </source>
</evidence>
<name>A0A7J9IG24_9ROSI</name>
<dbReference type="EMBL" id="JABFAE010000001">
    <property type="protein sequence ID" value="MBA0821026.1"/>
    <property type="molecule type" value="Genomic_DNA"/>
</dbReference>
<gene>
    <name evidence="1" type="ORF">Goarm_017908</name>
</gene>
<protein>
    <submittedName>
        <fullName evidence="1">Uncharacterized protein</fullName>
    </submittedName>
</protein>
<sequence>MNIRKTLGNHGELHKLIALNLGPIWIML</sequence>
<keyword evidence="2" id="KW-1185">Reference proteome</keyword>
<reference evidence="1 2" key="1">
    <citation type="journal article" date="2019" name="Genome Biol. Evol.">
        <title>Insights into the evolution of the New World diploid cottons (Gossypium, subgenus Houzingenia) based on genome sequencing.</title>
        <authorList>
            <person name="Grover C.E."/>
            <person name="Arick M.A. 2nd"/>
            <person name="Thrash A."/>
            <person name="Conover J.L."/>
            <person name="Sanders W.S."/>
            <person name="Peterson D.G."/>
            <person name="Frelichowski J.E."/>
            <person name="Scheffler J.A."/>
            <person name="Scheffler B.E."/>
            <person name="Wendel J.F."/>
        </authorList>
    </citation>
    <scope>NUCLEOTIDE SEQUENCE [LARGE SCALE GENOMIC DNA]</scope>
    <source>
        <strain evidence="1">6</strain>
        <tissue evidence="1">Leaf</tissue>
    </source>
</reference>
<organism evidence="1 2">
    <name type="scientific">Gossypium armourianum</name>
    <dbReference type="NCBI Taxonomy" id="34283"/>
    <lineage>
        <taxon>Eukaryota</taxon>
        <taxon>Viridiplantae</taxon>
        <taxon>Streptophyta</taxon>
        <taxon>Embryophyta</taxon>
        <taxon>Tracheophyta</taxon>
        <taxon>Spermatophyta</taxon>
        <taxon>Magnoliopsida</taxon>
        <taxon>eudicotyledons</taxon>
        <taxon>Gunneridae</taxon>
        <taxon>Pentapetalae</taxon>
        <taxon>rosids</taxon>
        <taxon>malvids</taxon>
        <taxon>Malvales</taxon>
        <taxon>Malvaceae</taxon>
        <taxon>Malvoideae</taxon>
        <taxon>Gossypium</taxon>
    </lineage>
</organism>
<comment type="caution">
    <text evidence="1">The sequence shown here is derived from an EMBL/GenBank/DDBJ whole genome shotgun (WGS) entry which is preliminary data.</text>
</comment>
<evidence type="ECO:0000313" key="2">
    <source>
        <dbReference type="Proteomes" id="UP000593575"/>
    </source>
</evidence>
<dbReference type="Proteomes" id="UP000593575">
    <property type="component" value="Unassembled WGS sequence"/>
</dbReference>
<accession>A0A7J9IG24</accession>
<dbReference type="AlphaFoldDB" id="A0A7J9IG24"/>